<dbReference type="GO" id="GO:0000976">
    <property type="term" value="F:transcription cis-regulatory region binding"/>
    <property type="evidence" value="ECO:0007669"/>
    <property type="project" value="TreeGrafter"/>
</dbReference>
<protein>
    <submittedName>
        <fullName evidence="6">LysR family transcriptional regulator</fullName>
    </submittedName>
</protein>
<dbReference type="SUPFAM" id="SSF46785">
    <property type="entry name" value="Winged helix' DNA-binding domain"/>
    <property type="match status" value="1"/>
</dbReference>
<keyword evidence="4" id="KW-0804">Transcription</keyword>
<dbReference type="Gene3D" id="1.10.10.10">
    <property type="entry name" value="Winged helix-like DNA-binding domain superfamily/Winged helix DNA-binding domain"/>
    <property type="match status" value="1"/>
</dbReference>
<evidence type="ECO:0000256" key="1">
    <source>
        <dbReference type="ARBA" id="ARBA00009437"/>
    </source>
</evidence>
<evidence type="ECO:0000256" key="2">
    <source>
        <dbReference type="ARBA" id="ARBA00023015"/>
    </source>
</evidence>
<dbReference type="PANTHER" id="PTHR30126">
    <property type="entry name" value="HTH-TYPE TRANSCRIPTIONAL REGULATOR"/>
    <property type="match status" value="1"/>
</dbReference>
<keyword evidence="7" id="KW-1185">Reference proteome</keyword>
<feature type="domain" description="HTH lysR-type" evidence="5">
    <location>
        <begin position="1"/>
        <end position="59"/>
    </location>
</feature>
<dbReference type="PRINTS" id="PR00039">
    <property type="entry name" value="HTHLYSR"/>
</dbReference>
<evidence type="ECO:0000256" key="3">
    <source>
        <dbReference type="ARBA" id="ARBA00023125"/>
    </source>
</evidence>
<dbReference type="GeneID" id="78360165"/>
<dbReference type="PANTHER" id="PTHR30126:SF39">
    <property type="entry name" value="HTH-TYPE TRANSCRIPTIONAL REGULATOR CYSL"/>
    <property type="match status" value="1"/>
</dbReference>
<dbReference type="PROSITE" id="PS50931">
    <property type="entry name" value="HTH_LYSR"/>
    <property type="match status" value="1"/>
</dbReference>
<dbReference type="CDD" id="cd08420">
    <property type="entry name" value="PBP2_CysL_like"/>
    <property type="match status" value="1"/>
</dbReference>
<proteinExistence type="inferred from homology"/>
<sequence length="309" mass="34839">MSSLEEFLVFKDVAYTGNITRTSERLHMSQPSVSIHIQNLEKEYGTQFLDRTNRGVTLTESGEVFYGYAKEIVQLICEAREAVLKAATCHHGIRIGATFTIGEYLLPFFLREYYTNEQDADIDVQIADTEILAREIMDKRLHVALIEGPVPDEPNFTVETFWHDELVVVVPSDHPWSASQSISFSELASETLITREQGSGTRKVMELALARSGFNHQDLNIRLELGSTQAIKQAVRCHMGVAVISALTVQEECRLKQMTALRVKDCSFARALSILTHTKGNLTTDEESFLLLLRNRKKLSEILPKPIIP</sequence>
<evidence type="ECO:0000259" key="5">
    <source>
        <dbReference type="PROSITE" id="PS50931"/>
    </source>
</evidence>
<dbReference type="OrthoDB" id="8479357at2"/>
<evidence type="ECO:0000256" key="4">
    <source>
        <dbReference type="ARBA" id="ARBA00023163"/>
    </source>
</evidence>
<keyword evidence="3" id="KW-0238">DNA-binding</keyword>
<dbReference type="InterPro" id="IPR036390">
    <property type="entry name" value="WH_DNA-bd_sf"/>
</dbReference>
<evidence type="ECO:0000313" key="7">
    <source>
        <dbReference type="Proteomes" id="UP000254000"/>
    </source>
</evidence>
<reference evidence="6 7" key="1">
    <citation type="journal article" date="2018" name="Elife">
        <title>Discovery and characterization of a prevalent human gut bacterial enzyme sufficient for the inactivation of a family of plant toxins.</title>
        <authorList>
            <person name="Koppel N."/>
            <person name="Bisanz J.E."/>
            <person name="Pandelia M.E."/>
            <person name="Turnbaugh P.J."/>
            <person name="Balskus E.P."/>
        </authorList>
    </citation>
    <scope>NUCLEOTIDE SEQUENCE [LARGE SCALE GENOMIC DNA]</scope>
    <source>
        <strain evidence="6 7">3C</strain>
    </source>
</reference>
<dbReference type="Pfam" id="PF03466">
    <property type="entry name" value="LysR_substrate"/>
    <property type="match status" value="1"/>
</dbReference>
<keyword evidence="2" id="KW-0805">Transcription regulation</keyword>
<dbReference type="Gene3D" id="3.40.190.290">
    <property type="match status" value="1"/>
</dbReference>
<dbReference type="InterPro" id="IPR005119">
    <property type="entry name" value="LysR_subst-bd"/>
</dbReference>
<dbReference type="EMBL" id="PPTS01000006">
    <property type="protein sequence ID" value="RDB64180.1"/>
    <property type="molecule type" value="Genomic_DNA"/>
</dbReference>
<dbReference type="Pfam" id="PF00126">
    <property type="entry name" value="HTH_1"/>
    <property type="match status" value="1"/>
</dbReference>
<organism evidence="6 7">
    <name type="scientific">Gordonibacter pamelaeae</name>
    <dbReference type="NCBI Taxonomy" id="471189"/>
    <lineage>
        <taxon>Bacteria</taxon>
        <taxon>Bacillati</taxon>
        <taxon>Actinomycetota</taxon>
        <taxon>Coriobacteriia</taxon>
        <taxon>Eggerthellales</taxon>
        <taxon>Eggerthellaceae</taxon>
        <taxon>Gordonibacter</taxon>
    </lineage>
</organism>
<dbReference type="RefSeq" id="WP_015539511.1">
    <property type="nucleotide sequence ID" value="NZ_CABMMS010000006.1"/>
</dbReference>
<dbReference type="AlphaFoldDB" id="A0A369LXQ9"/>
<dbReference type="GO" id="GO:0003700">
    <property type="term" value="F:DNA-binding transcription factor activity"/>
    <property type="evidence" value="ECO:0007669"/>
    <property type="project" value="InterPro"/>
</dbReference>
<comment type="similarity">
    <text evidence="1">Belongs to the LysR transcriptional regulatory family.</text>
</comment>
<dbReference type="InterPro" id="IPR000847">
    <property type="entry name" value="LysR_HTH_N"/>
</dbReference>
<comment type="caution">
    <text evidence="6">The sequence shown here is derived from an EMBL/GenBank/DDBJ whole genome shotgun (WGS) entry which is preliminary data.</text>
</comment>
<dbReference type="Proteomes" id="UP000254000">
    <property type="component" value="Unassembled WGS sequence"/>
</dbReference>
<gene>
    <name evidence="6" type="ORF">C1877_10720</name>
</gene>
<evidence type="ECO:0000313" key="6">
    <source>
        <dbReference type="EMBL" id="RDB64180.1"/>
    </source>
</evidence>
<dbReference type="FunFam" id="1.10.10.10:FF:000001">
    <property type="entry name" value="LysR family transcriptional regulator"/>
    <property type="match status" value="1"/>
</dbReference>
<accession>A0A369LXQ9</accession>
<dbReference type="InterPro" id="IPR036388">
    <property type="entry name" value="WH-like_DNA-bd_sf"/>
</dbReference>
<name>A0A369LXQ9_9ACTN</name>
<dbReference type="SUPFAM" id="SSF53850">
    <property type="entry name" value="Periplasmic binding protein-like II"/>
    <property type="match status" value="1"/>
</dbReference>